<feature type="region of interest" description="Disordered" evidence="1">
    <location>
        <begin position="522"/>
        <end position="572"/>
    </location>
</feature>
<feature type="compositionally biased region" description="Acidic residues" evidence="1">
    <location>
        <begin position="319"/>
        <end position="344"/>
    </location>
</feature>
<organism evidence="3 4">
    <name type="scientific">Fraxinus pennsylvanica</name>
    <dbReference type="NCBI Taxonomy" id="56036"/>
    <lineage>
        <taxon>Eukaryota</taxon>
        <taxon>Viridiplantae</taxon>
        <taxon>Streptophyta</taxon>
        <taxon>Embryophyta</taxon>
        <taxon>Tracheophyta</taxon>
        <taxon>Spermatophyta</taxon>
        <taxon>Magnoliopsida</taxon>
        <taxon>eudicotyledons</taxon>
        <taxon>Gunneridae</taxon>
        <taxon>Pentapetalae</taxon>
        <taxon>asterids</taxon>
        <taxon>lamiids</taxon>
        <taxon>Lamiales</taxon>
        <taxon>Oleaceae</taxon>
        <taxon>Oleeae</taxon>
        <taxon>Fraxinus</taxon>
    </lineage>
</organism>
<name>A0AAD2A620_9LAMI</name>
<feature type="region of interest" description="Disordered" evidence="1">
    <location>
        <begin position="718"/>
        <end position="754"/>
    </location>
</feature>
<feature type="compositionally biased region" description="Basic and acidic residues" evidence="1">
    <location>
        <begin position="155"/>
        <end position="198"/>
    </location>
</feature>
<feature type="region of interest" description="Disordered" evidence="1">
    <location>
        <begin position="652"/>
        <end position="698"/>
    </location>
</feature>
<dbReference type="Proteomes" id="UP000834106">
    <property type="component" value="Chromosome 17"/>
</dbReference>
<evidence type="ECO:0000256" key="1">
    <source>
        <dbReference type="SAM" id="MobiDB-lite"/>
    </source>
</evidence>
<dbReference type="PANTHER" id="PTHR33870:SF4">
    <property type="entry name" value="CARDIOMYOPATHY-ASSOCIATED PROTEIN"/>
    <property type="match status" value="1"/>
</dbReference>
<feature type="compositionally biased region" description="Acidic residues" evidence="1">
    <location>
        <begin position="246"/>
        <end position="263"/>
    </location>
</feature>
<protein>
    <submittedName>
        <fullName evidence="3">Uncharacterized protein</fullName>
    </submittedName>
</protein>
<proteinExistence type="predicted"/>
<accession>A0AAD2A620</accession>
<reference evidence="3" key="1">
    <citation type="submission" date="2023-05" db="EMBL/GenBank/DDBJ databases">
        <authorList>
            <person name="Huff M."/>
        </authorList>
    </citation>
    <scope>NUCLEOTIDE SEQUENCE</scope>
</reference>
<feature type="region of interest" description="Disordered" evidence="1">
    <location>
        <begin position="130"/>
        <end position="376"/>
    </location>
</feature>
<keyword evidence="2" id="KW-1133">Transmembrane helix</keyword>
<feature type="compositionally biased region" description="Low complexity" evidence="1">
    <location>
        <begin position="1432"/>
        <end position="1451"/>
    </location>
</feature>
<feature type="region of interest" description="Disordered" evidence="1">
    <location>
        <begin position="1389"/>
        <end position="1451"/>
    </location>
</feature>
<feature type="compositionally biased region" description="Low complexity" evidence="1">
    <location>
        <begin position="531"/>
        <end position="542"/>
    </location>
</feature>
<feature type="compositionally biased region" description="Basic and acidic residues" evidence="1">
    <location>
        <begin position="1164"/>
        <end position="1180"/>
    </location>
</feature>
<feature type="compositionally biased region" description="Low complexity" evidence="1">
    <location>
        <begin position="684"/>
        <end position="693"/>
    </location>
</feature>
<feature type="compositionally biased region" description="Basic and acidic residues" evidence="1">
    <location>
        <begin position="216"/>
        <end position="229"/>
    </location>
</feature>
<feature type="region of interest" description="Disordered" evidence="1">
    <location>
        <begin position="1122"/>
        <end position="1192"/>
    </location>
</feature>
<feature type="region of interest" description="Disordered" evidence="1">
    <location>
        <begin position="420"/>
        <end position="464"/>
    </location>
</feature>
<gene>
    <name evidence="3" type="ORF">FPE_LOCUS27040</name>
</gene>
<dbReference type="PANTHER" id="PTHR33870">
    <property type="entry name" value="CARDIOMYOPATHY-ASSOCIATED PROTEIN"/>
    <property type="match status" value="1"/>
</dbReference>
<dbReference type="EMBL" id="OU503052">
    <property type="protein sequence ID" value="CAI9779610.1"/>
    <property type="molecule type" value="Genomic_DNA"/>
</dbReference>
<sequence length="1451" mass="161409">MAVELSETGVKMRKVMICTIRWCFRSVCSHPFLVGFLCFLIYLHRSFPFVFSLFLSVSPILVCTAVLLGTLLSFGQPNIPEIEREEKTTHGIVSLKTGVSENSTVVERNESYSVERYDDIRRDAAEKLTEQLSSEAGKTSEVDGDDSFNDTVPLIEERSQERKWENNVIEEAQRESSDVGHDQERKLKEKKLGNEKLMENQYSSIPNDEPLESDDDKSQADSFDSERVNVDSLDSPPQSPWTRIEEVEEEREEDEALDSESDTTESSSPDASMTDIIPMLDELHPLLDEDAPQPVHLSHDGSDAASECCPKSSTGSHESDDETENHDLEVADDDNEEAEDEEDTQGDKEEQTKSAITWTEEDQKNLMDLGSSELERNQRLENLIARRRAKKNTSMLPERNLIDLESADLPFNISPISTRRHNPFDLPHDSSGLPPIPGSAPSILLPRRNPFDIPYDSSEEKPDLIGDDFKEEFMTFQPKEPAFRRHESFNVGPSIFAPNRQENRDIKLRPYFVPEGMVSEGTSFSQFQRQSSELSESKVSSVPETESTGSVGDLEDRKLAEEDISEEPEVISKSEDVIKEVISRETELISENEDSVEEVIPQELVSISKIEDVSEYVGHGSQSSEEVESLELDQVEKRDDVDELDIQLGDLENHYEEGNVAGSEEGQATEFHSSVEAAEQRYNSSSSSSSLSEVSERIFNEKGGDNLLTLEERRDAFPEGQDISTQPSLESADLNISSTSVDENPYKDPVYDSSPQACTKNLSLSSTSSDVHVESELGLMPELAKRSVSFIERESEGSCHEMEDSSCNVEMLHPVDKNEAGTKNLMDIREHDIMDSDFTGVGQIHVETSARASMEENISYQHSSYQHAQGEVSSFNGDIHVMVHPVAEQTFKSSADKILGQSEEEKRSLISEQASVSQLNTPPFMLELSDEGSFDKEEIIRSAQDHVPSSDSDVKFDAVFHNEAEEKLISSHYSEEKSISHFDDELDFTDKPMNEQEAPHTLVQSIEEARTKDSSSIPDVKELDSEISSNVISPQLEAHEMKTGASLSISNTSASGEVGNSDTIPALDNCNFPAEVISSRVDEQIMVEDTGEIEEIDGLLSELDAVGDFNVNQCQSSFNKFKGHVDSSGESLSSPHEATGTIEPIDSSNREFVARDVQNSIHPKSSEEEPLPPKESKDNLNSEENNSSMPVVEVQSVEDVEYMHKKYKSTSMETEVMVAEPEMPLQDEVDIDANSGMTELEARTFQDIDLAFKKIDQREIEKPVVAQLPDTDLIVEETKVECSEDGILTNTKIELPILDVTSTEDVTLVHTQVHDSIVQQSTLPNSVADAPHVMNSRNMQGTTLELHAVETMPSEVIDLEKQLKPNEDGSAKFKVYEVSLSDEYAEAESSIKEDGVKEMNTVSAEDPGQEVETPKNTSSTPSVKDKEKKSQKSSSSSSSSSDSSSSDSDRE</sequence>
<evidence type="ECO:0000313" key="4">
    <source>
        <dbReference type="Proteomes" id="UP000834106"/>
    </source>
</evidence>
<evidence type="ECO:0000313" key="3">
    <source>
        <dbReference type="EMBL" id="CAI9779610.1"/>
    </source>
</evidence>
<feature type="transmembrane region" description="Helical" evidence="2">
    <location>
        <begin position="22"/>
        <end position="43"/>
    </location>
</feature>
<keyword evidence="2" id="KW-0812">Transmembrane</keyword>
<feature type="compositionally biased region" description="Polar residues" evidence="1">
    <location>
        <begin position="722"/>
        <end position="742"/>
    </location>
</feature>
<keyword evidence="2" id="KW-0472">Membrane</keyword>
<evidence type="ECO:0000256" key="2">
    <source>
        <dbReference type="SAM" id="Phobius"/>
    </source>
</evidence>
<keyword evidence="4" id="KW-1185">Reference proteome</keyword>